<dbReference type="PANTHER" id="PTHR31657:SF20">
    <property type="entry name" value="ETHYLENE-RESPONSIVE TRANSCRIPTION FACTOR ERF061"/>
    <property type="match status" value="1"/>
</dbReference>
<dbReference type="InterPro" id="IPR036955">
    <property type="entry name" value="AP2/ERF_dom_sf"/>
</dbReference>
<dbReference type="SMART" id="SM00380">
    <property type="entry name" value="AP2"/>
    <property type="match status" value="1"/>
</dbReference>
<evidence type="ECO:0000256" key="3">
    <source>
        <dbReference type="ARBA" id="ARBA00023015"/>
    </source>
</evidence>
<accession>A0AAV2CIX6</accession>
<dbReference type="EMBL" id="OZ034813">
    <property type="protein sequence ID" value="CAL1355949.1"/>
    <property type="molecule type" value="Genomic_DNA"/>
</dbReference>
<evidence type="ECO:0000313" key="10">
    <source>
        <dbReference type="EMBL" id="CAL1355949.1"/>
    </source>
</evidence>
<keyword evidence="7" id="KW-0539">Nucleus</keyword>
<dbReference type="GO" id="GO:0000976">
    <property type="term" value="F:transcription cis-regulatory region binding"/>
    <property type="evidence" value="ECO:0007669"/>
    <property type="project" value="UniProtKB-ARBA"/>
</dbReference>
<evidence type="ECO:0000256" key="6">
    <source>
        <dbReference type="ARBA" id="ARBA00023163"/>
    </source>
</evidence>
<comment type="similarity">
    <text evidence="8">Belongs to the AP2/ERF transcription factor family. ERF subfamily.</text>
</comment>
<keyword evidence="11" id="KW-1185">Reference proteome</keyword>
<evidence type="ECO:0000256" key="2">
    <source>
        <dbReference type="ARBA" id="ARBA00022745"/>
    </source>
</evidence>
<keyword evidence="5" id="KW-0010">Activator</keyword>
<keyword evidence="6" id="KW-0804">Transcription</keyword>
<keyword evidence="3" id="KW-0805">Transcription regulation</keyword>
<dbReference type="Proteomes" id="UP001497516">
    <property type="component" value="Chromosome 1"/>
</dbReference>
<proteinExistence type="inferred from homology"/>
<comment type="subcellular location">
    <subcellularLocation>
        <location evidence="1">Nucleus</location>
    </subcellularLocation>
</comment>
<feature type="domain" description="AP2/ERF" evidence="9">
    <location>
        <begin position="78"/>
        <end position="129"/>
    </location>
</feature>
<evidence type="ECO:0000256" key="1">
    <source>
        <dbReference type="ARBA" id="ARBA00004123"/>
    </source>
</evidence>
<evidence type="ECO:0000259" key="9">
    <source>
        <dbReference type="PROSITE" id="PS51032"/>
    </source>
</evidence>
<protein>
    <recommendedName>
        <fullName evidence="9">AP2/ERF domain-containing protein</fullName>
    </recommendedName>
</protein>
<dbReference type="SUPFAM" id="SSF54171">
    <property type="entry name" value="DNA-binding domain"/>
    <property type="match status" value="1"/>
</dbReference>
<dbReference type="Gene3D" id="3.30.730.10">
    <property type="entry name" value="AP2/ERF domain"/>
    <property type="match status" value="1"/>
</dbReference>
<dbReference type="InterPro" id="IPR051758">
    <property type="entry name" value="ERF/AP2-like"/>
</dbReference>
<dbReference type="GO" id="GO:0005634">
    <property type="term" value="C:nucleus"/>
    <property type="evidence" value="ECO:0007669"/>
    <property type="project" value="UniProtKB-SubCell"/>
</dbReference>
<keyword evidence="2" id="KW-0936">Ethylene signaling pathway</keyword>
<name>A0AAV2CIX6_9ROSI</name>
<evidence type="ECO:0000256" key="4">
    <source>
        <dbReference type="ARBA" id="ARBA00023125"/>
    </source>
</evidence>
<reference evidence="10 11" key="1">
    <citation type="submission" date="2024-04" db="EMBL/GenBank/DDBJ databases">
        <authorList>
            <person name="Fracassetti M."/>
        </authorList>
    </citation>
    <scope>NUCLEOTIDE SEQUENCE [LARGE SCALE GENOMIC DNA]</scope>
</reference>
<dbReference type="PROSITE" id="PS51032">
    <property type="entry name" value="AP2_ERF"/>
    <property type="match status" value="1"/>
</dbReference>
<evidence type="ECO:0000256" key="5">
    <source>
        <dbReference type="ARBA" id="ARBA00023159"/>
    </source>
</evidence>
<dbReference type="GO" id="GO:0009873">
    <property type="term" value="P:ethylene-activated signaling pathway"/>
    <property type="evidence" value="ECO:0007669"/>
    <property type="project" value="UniProtKB-KW"/>
</dbReference>
<sequence>MQALQGHNNYNHTFPTDLTKIGTSLSHLILMGGAGSNTLDFVFAFCSHNTSPAAAAKLEPLEILSIVEELPDIRSGDGEEVVQMSEAEALGKWVAEIRLPLNRMRVWLGMYETPKAAAYAYDRDAYKLRVGEEEKREGGRRRGMEAD</sequence>
<dbReference type="AlphaFoldDB" id="A0AAV2CIX6"/>
<dbReference type="InterPro" id="IPR001471">
    <property type="entry name" value="AP2/ERF_dom"/>
</dbReference>
<dbReference type="GO" id="GO:0003700">
    <property type="term" value="F:DNA-binding transcription factor activity"/>
    <property type="evidence" value="ECO:0007669"/>
    <property type="project" value="InterPro"/>
</dbReference>
<dbReference type="InterPro" id="IPR016177">
    <property type="entry name" value="DNA-bd_dom_sf"/>
</dbReference>
<evidence type="ECO:0000313" key="11">
    <source>
        <dbReference type="Proteomes" id="UP001497516"/>
    </source>
</evidence>
<evidence type="ECO:0000256" key="8">
    <source>
        <dbReference type="ARBA" id="ARBA00024343"/>
    </source>
</evidence>
<gene>
    <name evidence="10" type="ORF">LTRI10_LOCUS3678</name>
</gene>
<keyword evidence="4" id="KW-0238">DNA-binding</keyword>
<organism evidence="10 11">
    <name type="scientific">Linum trigynum</name>
    <dbReference type="NCBI Taxonomy" id="586398"/>
    <lineage>
        <taxon>Eukaryota</taxon>
        <taxon>Viridiplantae</taxon>
        <taxon>Streptophyta</taxon>
        <taxon>Embryophyta</taxon>
        <taxon>Tracheophyta</taxon>
        <taxon>Spermatophyta</taxon>
        <taxon>Magnoliopsida</taxon>
        <taxon>eudicotyledons</taxon>
        <taxon>Gunneridae</taxon>
        <taxon>Pentapetalae</taxon>
        <taxon>rosids</taxon>
        <taxon>fabids</taxon>
        <taxon>Malpighiales</taxon>
        <taxon>Linaceae</taxon>
        <taxon>Linum</taxon>
    </lineage>
</organism>
<dbReference type="PANTHER" id="PTHR31657">
    <property type="entry name" value="ETHYLENE-RESPONSIVE TRANSCRIPTION FACTOR ERF061"/>
    <property type="match status" value="1"/>
</dbReference>
<evidence type="ECO:0000256" key="7">
    <source>
        <dbReference type="ARBA" id="ARBA00023242"/>
    </source>
</evidence>